<keyword evidence="1" id="KW-0732">Signal</keyword>
<evidence type="ECO:0000313" key="2">
    <source>
        <dbReference type="EMBL" id="KAK3252434.1"/>
    </source>
</evidence>
<dbReference type="Proteomes" id="UP001190700">
    <property type="component" value="Unassembled WGS sequence"/>
</dbReference>
<feature type="signal peptide" evidence="1">
    <location>
        <begin position="1"/>
        <end position="19"/>
    </location>
</feature>
<sequence>MSLCKISLIVLSSLVLVDAAGKLTCTKYTEAACAGNEALSYVFDLNTCYEKADVEKTGLVLDGEFYYLFTATDAEDVVYSAVYTDDECGDLVNPEDNSNAWSALGPWLMGCTDLSSGESLECEIAYDKSDALDALGGLMFGGVGLAGIGWIAYQAYQHFYVAPTNVPSPKSPSVNRAPSAQDLIAVEDGTQEQNAL</sequence>
<organism evidence="2 3">
    <name type="scientific">Cymbomonas tetramitiformis</name>
    <dbReference type="NCBI Taxonomy" id="36881"/>
    <lineage>
        <taxon>Eukaryota</taxon>
        <taxon>Viridiplantae</taxon>
        <taxon>Chlorophyta</taxon>
        <taxon>Pyramimonadophyceae</taxon>
        <taxon>Pyramimonadales</taxon>
        <taxon>Pyramimonadaceae</taxon>
        <taxon>Cymbomonas</taxon>
    </lineage>
</organism>
<comment type="caution">
    <text evidence="2">The sequence shown here is derived from an EMBL/GenBank/DDBJ whole genome shotgun (WGS) entry which is preliminary data.</text>
</comment>
<dbReference type="AlphaFoldDB" id="A0AAE0CDW0"/>
<evidence type="ECO:0000313" key="3">
    <source>
        <dbReference type="Proteomes" id="UP001190700"/>
    </source>
</evidence>
<evidence type="ECO:0000256" key="1">
    <source>
        <dbReference type="SAM" id="SignalP"/>
    </source>
</evidence>
<dbReference type="EMBL" id="LGRX02025409">
    <property type="protein sequence ID" value="KAK3252434.1"/>
    <property type="molecule type" value="Genomic_DNA"/>
</dbReference>
<feature type="chain" id="PRO_5042066483" evidence="1">
    <location>
        <begin position="20"/>
        <end position="196"/>
    </location>
</feature>
<keyword evidence="3" id="KW-1185">Reference proteome</keyword>
<protein>
    <submittedName>
        <fullName evidence="2">Uncharacterized protein</fullName>
    </submittedName>
</protein>
<gene>
    <name evidence="2" type="ORF">CYMTET_38256</name>
</gene>
<proteinExistence type="predicted"/>
<reference evidence="2 3" key="1">
    <citation type="journal article" date="2015" name="Genome Biol. Evol.">
        <title>Comparative Genomics of a Bacterivorous Green Alga Reveals Evolutionary Causalities and Consequences of Phago-Mixotrophic Mode of Nutrition.</title>
        <authorList>
            <person name="Burns J.A."/>
            <person name="Paasch A."/>
            <person name="Narechania A."/>
            <person name="Kim E."/>
        </authorList>
    </citation>
    <scope>NUCLEOTIDE SEQUENCE [LARGE SCALE GENOMIC DNA]</scope>
    <source>
        <strain evidence="2 3">PLY_AMNH</strain>
    </source>
</reference>
<name>A0AAE0CDW0_9CHLO</name>
<accession>A0AAE0CDW0</accession>